<organism evidence="1 2">
    <name type="scientific">Lactococcus cremoris subsp. cremoris GE214</name>
    <dbReference type="NCBI Taxonomy" id="1415168"/>
    <lineage>
        <taxon>Bacteria</taxon>
        <taxon>Bacillati</taxon>
        <taxon>Bacillota</taxon>
        <taxon>Bacilli</taxon>
        <taxon>Lactobacillales</taxon>
        <taxon>Streptococcaceae</taxon>
        <taxon>Lactococcus</taxon>
        <taxon>Lactococcus cremoris subsp. cremoris</taxon>
    </lineage>
</organism>
<dbReference type="AlphaFoldDB" id="A0A084A9U6"/>
<dbReference type="Proteomes" id="UP000028401">
    <property type="component" value="Unassembled WGS sequence"/>
</dbReference>
<proteinExistence type="predicted"/>
<dbReference type="PANTHER" id="PTHR43698">
    <property type="entry name" value="RIBD C-TERMINAL DOMAIN CONTAINING PROTEIN"/>
    <property type="match status" value="1"/>
</dbReference>
<sequence>MFNKGNKVEKPAYSGLPFYLNILDDNLFAMVEQLTFPIGSRTNWHKNPCGQTILVTKGAMIYQEEGSVPRLLLSNTVITIIENINHWHGAISEENFCLLITYKSNGDELVTFTDSVSDIDFKKALINAK</sequence>
<dbReference type="InterPro" id="IPR011051">
    <property type="entry name" value="RmlC_Cupin_sf"/>
</dbReference>
<name>A0A084A9U6_LACLC</name>
<dbReference type="Gene3D" id="2.60.120.10">
    <property type="entry name" value="Jelly Rolls"/>
    <property type="match status" value="1"/>
</dbReference>
<dbReference type="SUPFAM" id="SSF51182">
    <property type="entry name" value="RmlC-like cupins"/>
    <property type="match status" value="1"/>
</dbReference>
<reference evidence="1 2" key="1">
    <citation type="submission" date="2014-06" db="EMBL/GenBank/DDBJ databases">
        <title>Draft genome sequence of the putrescine producing strain Lactococcus lactis subsp cremoris GE214.</title>
        <authorList>
            <person name="Ladero V."/>
            <person name="Linares D.M."/>
            <person name="del Rio B."/>
            <person name="Mayo B."/>
            <person name="Martin M.C."/>
            <person name="Fernandez M."/>
            <person name="Alvarez M.A."/>
        </authorList>
    </citation>
    <scope>NUCLEOTIDE SEQUENCE [LARGE SCALE GENOMIC DNA]</scope>
    <source>
        <strain evidence="1 2">GE214</strain>
    </source>
</reference>
<protein>
    <submittedName>
        <fullName evidence="1">Uncharacterized protein</fullName>
    </submittedName>
</protein>
<evidence type="ECO:0000313" key="1">
    <source>
        <dbReference type="EMBL" id="KEY62075.1"/>
    </source>
</evidence>
<dbReference type="EMBL" id="AZSI01000078">
    <property type="protein sequence ID" value="KEY62075.1"/>
    <property type="molecule type" value="Genomic_DNA"/>
</dbReference>
<dbReference type="PANTHER" id="PTHR43698:SF1">
    <property type="entry name" value="BLL4564 PROTEIN"/>
    <property type="match status" value="1"/>
</dbReference>
<dbReference type="InterPro" id="IPR014710">
    <property type="entry name" value="RmlC-like_jellyroll"/>
</dbReference>
<accession>A0A084A9U6</accession>
<dbReference type="RefSeq" id="WP_042748512.1">
    <property type="nucleotide sequence ID" value="NZ_AZSI01000078.1"/>
</dbReference>
<comment type="caution">
    <text evidence="1">The sequence shown here is derived from an EMBL/GenBank/DDBJ whole genome shotgun (WGS) entry which is preliminary data.</text>
</comment>
<evidence type="ECO:0000313" key="2">
    <source>
        <dbReference type="Proteomes" id="UP000028401"/>
    </source>
</evidence>
<gene>
    <name evidence="1" type="ORF">U725_01778</name>
</gene>
<dbReference type="PATRIC" id="fig|1415168.3.peg.1849"/>